<feature type="chain" id="PRO_5041052973" evidence="4">
    <location>
        <begin position="28"/>
        <end position="491"/>
    </location>
</feature>
<dbReference type="STRING" id="386301.SAMN05216282_10623"/>
<proteinExistence type="predicted"/>
<feature type="region of interest" description="Disordered" evidence="3">
    <location>
        <begin position="260"/>
        <end position="280"/>
    </location>
</feature>
<name>A0A1G9BUW5_9MICO</name>
<feature type="region of interest" description="Disordered" evidence="3">
    <location>
        <begin position="137"/>
        <end position="163"/>
    </location>
</feature>
<dbReference type="PRINTS" id="PR00313">
    <property type="entry name" value="CABNDNGRPT"/>
</dbReference>
<dbReference type="EMBL" id="FNFU01000006">
    <property type="protein sequence ID" value="SDK42765.1"/>
    <property type="molecule type" value="Genomic_DNA"/>
</dbReference>
<dbReference type="GO" id="GO:0005509">
    <property type="term" value="F:calcium ion binding"/>
    <property type="evidence" value="ECO:0007669"/>
    <property type="project" value="InterPro"/>
</dbReference>
<dbReference type="SUPFAM" id="SSF51120">
    <property type="entry name" value="beta-Roll"/>
    <property type="match status" value="3"/>
</dbReference>
<evidence type="ECO:0000256" key="2">
    <source>
        <dbReference type="ARBA" id="ARBA00022525"/>
    </source>
</evidence>
<feature type="compositionally biased region" description="Low complexity" evidence="3">
    <location>
        <begin position="260"/>
        <end position="273"/>
    </location>
</feature>
<dbReference type="PANTHER" id="PTHR38340:SF1">
    <property type="entry name" value="S-LAYER PROTEIN"/>
    <property type="match status" value="1"/>
</dbReference>
<dbReference type="InterPro" id="IPR001343">
    <property type="entry name" value="Hemolysn_Ca-bd"/>
</dbReference>
<dbReference type="InterPro" id="IPR018511">
    <property type="entry name" value="Hemolysin-typ_Ca-bd_CS"/>
</dbReference>
<dbReference type="PROSITE" id="PS00330">
    <property type="entry name" value="HEMOLYSIN_CALCIUM"/>
    <property type="match status" value="3"/>
</dbReference>
<comment type="subcellular location">
    <subcellularLocation>
        <location evidence="1">Secreted</location>
    </subcellularLocation>
</comment>
<protein>
    <submittedName>
        <fullName evidence="5">Hemolysin-type calcium-binding repeat-containing protein</fullName>
    </submittedName>
</protein>
<accession>A0A1G9BUW5</accession>
<dbReference type="Gene3D" id="2.150.10.10">
    <property type="entry name" value="Serralysin-like metalloprotease, C-terminal"/>
    <property type="match status" value="2"/>
</dbReference>
<evidence type="ECO:0000313" key="5">
    <source>
        <dbReference type="EMBL" id="SDK42765.1"/>
    </source>
</evidence>
<evidence type="ECO:0000256" key="4">
    <source>
        <dbReference type="SAM" id="SignalP"/>
    </source>
</evidence>
<dbReference type="Pfam" id="PF00353">
    <property type="entry name" value="HemolysinCabind"/>
    <property type="match status" value="3"/>
</dbReference>
<dbReference type="PANTHER" id="PTHR38340">
    <property type="entry name" value="S-LAYER PROTEIN"/>
    <property type="match status" value="1"/>
</dbReference>
<dbReference type="GO" id="GO:0005576">
    <property type="term" value="C:extracellular region"/>
    <property type="evidence" value="ECO:0007669"/>
    <property type="project" value="UniProtKB-SubCell"/>
</dbReference>
<gene>
    <name evidence="5" type="ORF">SAMN05216282_10623</name>
</gene>
<dbReference type="InterPro" id="IPR050557">
    <property type="entry name" value="RTX_toxin/Mannuronan_C5-epim"/>
</dbReference>
<reference evidence="5 6" key="1">
    <citation type="submission" date="2016-10" db="EMBL/GenBank/DDBJ databases">
        <authorList>
            <person name="de Groot N.N."/>
        </authorList>
    </citation>
    <scope>NUCLEOTIDE SEQUENCE [LARGE SCALE GENOMIC DNA]</scope>
    <source>
        <strain evidence="5 6">CGMCC 1.5382</strain>
    </source>
</reference>
<dbReference type="OrthoDB" id="3281695at2"/>
<evidence type="ECO:0000256" key="3">
    <source>
        <dbReference type="SAM" id="MobiDB-lite"/>
    </source>
</evidence>
<feature type="compositionally biased region" description="Low complexity" evidence="3">
    <location>
        <begin position="147"/>
        <end position="156"/>
    </location>
</feature>
<dbReference type="AlphaFoldDB" id="A0A1G9BUW5"/>
<keyword evidence="4" id="KW-0732">Signal</keyword>
<dbReference type="RefSeq" id="WP_092322808.1">
    <property type="nucleotide sequence ID" value="NZ_FNFU01000006.1"/>
</dbReference>
<keyword evidence="2" id="KW-0964">Secreted</keyword>
<dbReference type="InterPro" id="IPR011049">
    <property type="entry name" value="Serralysin-like_metalloprot_C"/>
</dbReference>
<keyword evidence="6" id="KW-1185">Reference proteome</keyword>
<evidence type="ECO:0000256" key="1">
    <source>
        <dbReference type="ARBA" id="ARBA00004613"/>
    </source>
</evidence>
<sequence length="491" mass="48189">MRTITAIVGLTALLMTGGAVVAPSASAATSLNGKTCTIVGTSGNNTLRGTSRNDVICGLGGNDVIYGGSGNDTLDGGFGNDALFGQGGGDTLIGGAGSDTVSYSGTTLAVTADLDGVIGDDGVLGEKDTIRTDVEHIAGGSGSDRLTGNSGNNTMSGGTGNDTISGGYGNDTMVGQGGADVFYGGAGTDTVSYAKATTRVVADLDGITGDDGVTGERDTIKTDVENLVGGAAGDVLAGNNGANALVGGAGSDTLGGGAGNDTLTGGLGTDTSRGGSGTNTCEIETGETRDWTCSLISNLSHLLSTVAGSVSSPGDYMAGCFVGVASPSGGGFDAGSYITPGGSFAFSSPRGPKQGLILKANGSTSCPFHFHLGVFSVSNEMGPLKYVLPELVTVKVVVKNDLGAVIPGVNVLITPLYNSLSIAGTGGSGTASFGMIQVVGISNSQGEFQFKVPRGAGVTVNATASFAGITMEANPVSIETEKTLVANVVFG</sequence>
<dbReference type="Proteomes" id="UP000198701">
    <property type="component" value="Unassembled WGS sequence"/>
</dbReference>
<organism evidence="5 6">
    <name type="scientific">Cryobacterium psychrotolerans</name>
    <dbReference type="NCBI Taxonomy" id="386301"/>
    <lineage>
        <taxon>Bacteria</taxon>
        <taxon>Bacillati</taxon>
        <taxon>Actinomycetota</taxon>
        <taxon>Actinomycetes</taxon>
        <taxon>Micrococcales</taxon>
        <taxon>Microbacteriaceae</taxon>
        <taxon>Cryobacterium</taxon>
    </lineage>
</organism>
<feature type="signal peptide" evidence="4">
    <location>
        <begin position="1"/>
        <end position="27"/>
    </location>
</feature>
<evidence type="ECO:0000313" key="6">
    <source>
        <dbReference type="Proteomes" id="UP000198701"/>
    </source>
</evidence>